<dbReference type="SMART" id="SM00385">
    <property type="entry name" value="CYCLIN"/>
    <property type="match status" value="2"/>
</dbReference>
<dbReference type="GO" id="GO:0051726">
    <property type="term" value="P:regulation of cell cycle"/>
    <property type="evidence" value="ECO:0007669"/>
    <property type="project" value="UniProtKB-ARBA"/>
</dbReference>
<evidence type="ECO:0000259" key="8">
    <source>
        <dbReference type="SMART" id="SM01332"/>
    </source>
</evidence>
<feature type="compositionally biased region" description="Polar residues" evidence="6">
    <location>
        <begin position="500"/>
        <end position="509"/>
    </location>
</feature>
<dbReference type="GO" id="GO:0019887">
    <property type="term" value="F:protein kinase regulator activity"/>
    <property type="evidence" value="ECO:0007669"/>
    <property type="project" value="UniProtKB-ARBA"/>
</dbReference>
<feature type="domain" description="Cyclin-like" evidence="7">
    <location>
        <begin position="290"/>
        <end position="376"/>
    </location>
</feature>
<proteinExistence type="inferred from homology"/>
<evidence type="ECO:0000256" key="5">
    <source>
        <dbReference type="RuleBase" id="RU000383"/>
    </source>
</evidence>
<evidence type="ECO:0000256" key="4">
    <source>
        <dbReference type="ARBA" id="ARBA00023306"/>
    </source>
</evidence>
<dbReference type="FunFam" id="1.10.472.10:FF:000010">
    <property type="entry name" value="G1/S-specific cyclin Cln1"/>
    <property type="match status" value="1"/>
</dbReference>
<reference evidence="9" key="1">
    <citation type="submission" date="2014-08" db="EMBL/GenBank/DDBJ databases">
        <authorList>
            <person name="Sharma Rahul"/>
            <person name="Thines Marco"/>
        </authorList>
    </citation>
    <scope>NUCLEOTIDE SEQUENCE</scope>
</reference>
<protein>
    <submittedName>
        <fullName evidence="9">Cyclin B and related kinase-activating proteins</fullName>
    </submittedName>
</protein>
<dbReference type="Gene3D" id="1.10.472.10">
    <property type="entry name" value="Cyclin-like"/>
    <property type="match status" value="2"/>
</dbReference>
<dbReference type="PROSITE" id="PS00292">
    <property type="entry name" value="CYCLINS"/>
    <property type="match status" value="1"/>
</dbReference>
<dbReference type="Pfam" id="PF00134">
    <property type="entry name" value="Cyclin_N"/>
    <property type="match status" value="1"/>
</dbReference>
<accession>A0A0F7SFR3</accession>
<feature type="compositionally biased region" description="Low complexity" evidence="6">
    <location>
        <begin position="29"/>
        <end position="60"/>
    </location>
</feature>
<dbReference type="PANTHER" id="PTHR10177">
    <property type="entry name" value="CYCLINS"/>
    <property type="match status" value="1"/>
</dbReference>
<organism evidence="9">
    <name type="scientific">Phaffia rhodozyma</name>
    <name type="common">Yeast</name>
    <name type="synonym">Xanthophyllomyces dendrorhous</name>
    <dbReference type="NCBI Taxonomy" id="264483"/>
    <lineage>
        <taxon>Eukaryota</taxon>
        <taxon>Fungi</taxon>
        <taxon>Dikarya</taxon>
        <taxon>Basidiomycota</taxon>
        <taxon>Agaricomycotina</taxon>
        <taxon>Tremellomycetes</taxon>
        <taxon>Cystofilobasidiales</taxon>
        <taxon>Mrakiaceae</taxon>
        <taxon>Phaffia</taxon>
    </lineage>
</organism>
<dbReference type="InterPro" id="IPR004367">
    <property type="entry name" value="Cyclin_C-dom"/>
</dbReference>
<dbReference type="InterPro" id="IPR039361">
    <property type="entry name" value="Cyclin"/>
</dbReference>
<dbReference type="InterPro" id="IPR013763">
    <property type="entry name" value="Cyclin-like_dom"/>
</dbReference>
<dbReference type="CDD" id="cd20559">
    <property type="entry name" value="CYCLIN_ScCLN_like"/>
    <property type="match status" value="1"/>
</dbReference>
<evidence type="ECO:0000256" key="1">
    <source>
        <dbReference type="ARBA" id="ARBA00008742"/>
    </source>
</evidence>
<feature type="region of interest" description="Disordered" evidence="6">
    <location>
        <begin position="1"/>
        <end position="60"/>
    </location>
</feature>
<dbReference type="SUPFAM" id="SSF47954">
    <property type="entry name" value="Cyclin-like"/>
    <property type="match status" value="2"/>
</dbReference>
<sequence>MSFSVAIPDSLSGQPCHRAYSNPSRKRSSVVLSPSSSAVRQGSMSCSHNSSSPSSSLSSVTPCPSTLSVENINACNVGPEVSRPARTLPSKAQAGASAVLIDVRRKIGGNKRMSLAKPSTVSSILSAVRKVSTQVVESASFSKANRILFEDEYAAEAVAYMAELEKVTLPKIEIMNQQPELAWYMRPFLVEFLVEIHQQFRLRPEVLYLTINIIDRYVSKRIVFKKHYQLVGCSSLWIAAKYEDSKDKIPSLETLRSMCCDAYDESAFLQMERHVLNTIGWTIGHPSAESWLRYQCMGTTLEDAETQHVARFLMEISLFHKEFIPLLPSSIARGALLLARFLLDKPRMPIDEDDPAVAAAFLIDSQLGRHLEQLSEVLIAKYAPAYYGNASLFVRAQYLKGRRFELLPPPVMSVQQSTIATPEKGPAFSAPKQSPTGSHARCPSGGSNSIASSVSSSSSYNSVSAPASAFESFTPSSSTSSKHALGFYSSDSDIMPDTPTFRSSSSSMMTPAKTDETAPPVVSSDLVRIKSATSVGSLDSVADCVALANTKRSVMGERMRDDKVVESSLW</sequence>
<dbReference type="AlphaFoldDB" id="A0A0F7SFR3"/>
<evidence type="ECO:0000256" key="2">
    <source>
        <dbReference type="ARBA" id="ARBA00022618"/>
    </source>
</evidence>
<keyword evidence="4" id="KW-0131">Cell cycle</keyword>
<feature type="region of interest" description="Disordered" evidence="6">
    <location>
        <begin position="496"/>
        <end position="519"/>
    </location>
</feature>
<keyword evidence="3 5" id="KW-0195">Cyclin</keyword>
<feature type="domain" description="Cyclin C-terminal" evidence="8">
    <location>
        <begin position="286"/>
        <end position="410"/>
    </location>
</feature>
<keyword evidence="2" id="KW-0132">Cell division</keyword>
<evidence type="ECO:0000256" key="3">
    <source>
        <dbReference type="ARBA" id="ARBA00023127"/>
    </source>
</evidence>
<feature type="domain" description="Cyclin-like" evidence="7">
    <location>
        <begin position="191"/>
        <end position="277"/>
    </location>
</feature>
<evidence type="ECO:0000313" key="9">
    <source>
        <dbReference type="EMBL" id="CDZ97155.1"/>
    </source>
</evidence>
<name>A0A0F7SFR3_PHARH</name>
<evidence type="ECO:0000256" key="6">
    <source>
        <dbReference type="SAM" id="MobiDB-lite"/>
    </source>
</evidence>
<dbReference type="SMART" id="SM01332">
    <property type="entry name" value="Cyclin_C"/>
    <property type="match status" value="1"/>
</dbReference>
<comment type="similarity">
    <text evidence="1 5">Belongs to the cyclin family.</text>
</comment>
<feature type="region of interest" description="Disordered" evidence="6">
    <location>
        <begin position="415"/>
        <end position="448"/>
    </location>
</feature>
<dbReference type="EMBL" id="LN483167">
    <property type="protein sequence ID" value="CDZ97155.1"/>
    <property type="molecule type" value="Genomic_DNA"/>
</dbReference>
<dbReference type="Pfam" id="PF02984">
    <property type="entry name" value="Cyclin_C"/>
    <property type="match status" value="1"/>
</dbReference>
<dbReference type="GO" id="GO:0044843">
    <property type="term" value="P:cell cycle G1/S phase transition"/>
    <property type="evidence" value="ECO:0007669"/>
    <property type="project" value="UniProtKB-ARBA"/>
</dbReference>
<dbReference type="GO" id="GO:0016301">
    <property type="term" value="F:kinase activity"/>
    <property type="evidence" value="ECO:0007669"/>
    <property type="project" value="UniProtKB-KW"/>
</dbReference>
<keyword evidence="9" id="KW-0808">Transferase</keyword>
<dbReference type="InterPro" id="IPR006671">
    <property type="entry name" value="Cyclin_N"/>
</dbReference>
<dbReference type="CDD" id="cd20537">
    <property type="entry name" value="CYCLIN_CCNO-like_rpt2"/>
    <property type="match status" value="1"/>
</dbReference>
<evidence type="ECO:0000259" key="7">
    <source>
        <dbReference type="SMART" id="SM00385"/>
    </source>
</evidence>
<dbReference type="InterPro" id="IPR036915">
    <property type="entry name" value="Cyclin-like_sf"/>
</dbReference>
<keyword evidence="9" id="KW-0418">Kinase</keyword>
<dbReference type="InterPro" id="IPR048258">
    <property type="entry name" value="Cyclins_cyclin-box"/>
</dbReference>
<dbReference type="GO" id="GO:0051301">
    <property type="term" value="P:cell division"/>
    <property type="evidence" value="ECO:0007669"/>
    <property type="project" value="UniProtKB-KW"/>
</dbReference>